<accession>E4X6B9</accession>
<feature type="domain" description="ZP" evidence="4">
    <location>
        <begin position="77"/>
        <end position="350"/>
    </location>
</feature>
<keyword evidence="6" id="KW-1185">Reference proteome</keyword>
<feature type="signal peptide" evidence="3">
    <location>
        <begin position="1"/>
        <end position="20"/>
    </location>
</feature>
<dbReference type="OrthoDB" id="9987373at2759"/>
<evidence type="ECO:0000256" key="3">
    <source>
        <dbReference type="SAM" id="SignalP"/>
    </source>
</evidence>
<keyword evidence="1 3" id="KW-0732">Signal</keyword>
<dbReference type="Proteomes" id="UP000001307">
    <property type="component" value="Unassembled WGS sequence"/>
</dbReference>
<sequence length="367" mass="40054">MRDKLFIFTLSPFFFAKVDAQKWKGKWKNKWQSSNKLASSSKAATTTSTTLPQTTTTTTNSFSNCELSDESLKAVSFCSPSSFGVNIHSCVFADLNMAPGDVFFAGADGLTALADGASANNTCKGTLSDNGEHYNFSINGEIRDCGTEVSSNGTHISFSNSIRGTAGEIIGKITRQRVMNVQFECQFDQVQKVHLSEPIAANLFQVTLDNGEDLAEFEVSFGIYEDQTFSSFLATDATTSVPNDIFLGVSLDDSPPGYAIQIEECWATPSADANDAMKYLFMENFCPVPSEFDIGVVEVFNNGVHNFASLRIESFVFENSTEAFFHCAVQMCDTSAGSCVPNCAARRRRREAQENERILLTVGISGE</sequence>
<feature type="chain" id="PRO_5003190015" description="ZP domain-containing protein" evidence="3">
    <location>
        <begin position="21"/>
        <end position="367"/>
    </location>
</feature>
<evidence type="ECO:0000259" key="4">
    <source>
        <dbReference type="PROSITE" id="PS51034"/>
    </source>
</evidence>
<dbReference type="EMBL" id="FN653026">
    <property type="protein sequence ID" value="CBY07683.1"/>
    <property type="molecule type" value="Genomic_DNA"/>
</dbReference>
<evidence type="ECO:0000313" key="5">
    <source>
        <dbReference type="EMBL" id="CBY07683.1"/>
    </source>
</evidence>
<dbReference type="Gene3D" id="2.60.40.3210">
    <property type="entry name" value="Zona pellucida, ZP-N domain"/>
    <property type="match status" value="1"/>
</dbReference>
<dbReference type="PANTHER" id="PTHR14002:SF20">
    <property type="entry name" value="ZONA PELLUCIDA-LIKE DOMAIN-CONTAINING PROTEIN 1"/>
    <property type="match status" value="1"/>
</dbReference>
<dbReference type="PROSITE" id="PS51034">
    <property type="entry name" value="ZP_2"/>
    <property type="match status" value="1"/>
</dbReference>
<evidence type="ECO:0000256" key="2">
    <source>
        <dbReference type="ARBA" id="ARBA00023157"/>
    </source>
</evidence>
<organism evidence="5">
    <name type="scientific">Oikopleura dioica</name>
    <name type="common">Tunicate</name>
    <dbReference type="NCBI Taxonomy" id="34765"/>
    <lineage>
        <taxon>Eukaryota</taxon>
        <taxon>Metazoa</taxon>
        <taxon>Chordata</taxon>
        <taxon>Tunicata</taxon>
        <taxon>Appendicularia</taxon>
        <taxon>Copelata</taxon>
        <taxon>Oikopleuridae</taxon>
        <taxon>Oikopleura</taxon>
    </lineage>
</organism>
<protein>
    <recommendedName>
        <fullName evidence="4">ZP domain-containing protein</fullName>
    </recommendedName>
</protein>
<dbReference type="InParanoid" id="E4X6B9"/>
<name>E4X6B9_OIKDI</name>
<dbReference type="Pfam" id="PF00100">
    <property type="entry name" value="Zona_pellucida"/>
    <property type="match status" value="1"/>
</dbReference>
<dbReference type="InterPro" id="IPR001507">
    <property type="entry name" value="ZP_dom"/>
</dbReference>
<gene>
    <name evidence="5" type="ORF">GSOID_T00002673001</name>
</gene>
<evidence type="ECO:0000313" key="6">
    <source>
        <dbReference type="Proteomes" id="UP000001307"/>
    </source>
</evidence>
<dbReference type="AlphaFoldDB" id="E4X6B9"/>
<dbReference type="PANTHER" id="PTHR14002">
    <property type="entry name" value="ENDOGLIN/TGF-BETA RECEPTOR TYPE III"/>
    <property type="match status" value="1"/>
</dbReference>
<proteinExistence type="predicted"/>
<dbReference type="Gene3D" id="2.60.40.4100">
    <property type="entry name" value="Zona pellucida, ZP-C domain"/>
    <property type="match status" value="1"/>
</dbReference>
<dbReference type="SMART" id="SM00241">
    <property type="entry name" value="ZP"/>
    <property type="match status" value="1"/>
</dbReference>
<dbReference type="InterPro" id="IPR042235">
    <property type="entry name" value="ZP-C_dom"/>
</dbReference>
<evidence type="ECO:0000256" key="1">
    <source>
        <dbReference type="ARBA" id="ARBA00022729"/>
    </source>
</evidence>
<reference evidence="5" key="1">
    <citation type="journal article" date="2010" name="Science">
        <title>Plasticity of animal genome architecture unmasked by rapid evolution of a pelagic tunicate.</title>
        <authorList>
            <person name="Denoeud F."/>
            <person name="Henriet S."/>
            <person name="Mungpakdee S."/>
            <person name="Aury J.M."/>
            <person name="Da Silva C."/>
            <person name="Brinkmann H."/>
            <person name="Mikhaleva J."/>
            <person name="Olsen L.C."/>
            <person name="Jubin C."/>
            <person name="Canestro C."/>
            <person name="Bouquet J.M."/>
            <person name="Danks G."/>
            <person name="Poulain J."/>
            <person name="Campsteijn C."/>
            <person name="Adamski M."/>
            <person name="Cross I."/>
            <person name="Yadetie F."/>
            <person name="Muffato M."/>
            <person name="Louis A."/>
            <person name="Butcher S."/>
            <person name="Tsagkogeorga G."/>
            <person name="Konrad A."/>
            <person name="Singh S."/>
            <person name="Jensen M.F."/>
            <person name="Cong E.H."/>
            <person name="Eikeseth-Otteraa H."/>
            <person name="Noel B."/>
            <person name="Anthouard V."/>
            <person name="Porcel B.M."/>
            <person name="Kachouri-Lafond R."/>
            <person name="Nishino A."/>
            <person name="Ugolini M."/>
            <person name="Chourrout P."/>
            <person name="Nishida H."/>
            <person name="Aasland R."/>
            <person name="Huzurbazar S."/>
            <person name="Westhof E."/>
            <person name="Delsuc F."/>
            <person name="Lehrach H."/>
            <person name="Reinhardt R."/>
            <person name="Weissenbach J."/>
            <person name="Roy S.W."/>
            <person name="Artiguenave F."/>
            <person name="Postlethwait J.H."/>
            <person name="Manak J.R."/>
            <person name="Thompson E.M."/>
            <person name="Jaillon O."/>
            <person name="Du Pasquier L."/>
            <person name="Boudinot P."/>
            <person name="Liberles D.A."/>
            <person name="Volff J.N."/>
            <person name="Philippe H."/>
            <person name="Lenhard B."/>
            <person name="Roest Crollius H."/>
            <person name="Wincker P."/>
            <person name="Chourrout D."/>
        </authorList>
    </citation>
    <scope>NUCLEOTIDE SEQUENCE [LARGE SCALE GENOMIC DNA]</scope>
</reference>
<keyword evidence="2" id="KW-1015">Disulfide bond</keyword>
<dbReference type="InterPro" id="IPR055355">
    <property type="entry name" value="ZP-C"/>
</dbReference>